<reference evidence="1 2" key="1">
    <citation type="journal article" date="2012" name="Genome Biol.">
        <title>Sequencing three crocodilian genomes to illuminate the evolution of archosaurs and amniotes.</title>
        <authorList>
            <person name="St John J.A."/>
            <person name="Braun E.L."/>
            <person name="Isberg S.R."/>
            <person name="Miles L.G."/>
            <person name="Chong A.Y."/>
            <person name="Gongora J."/>
            <person name="Dalzell P."/>
            <person name="Moran C."/>
            <person name="Bed'hom B."/>
            <person name="Abzhanov A."/>
            <person name="Burgess S.C."/>
            <person name="Cooksey A.M."/>
            <person name="Castoe T.A."/>
            <person name="Crawford N.G."/>
            <person name="Densmore L.D."/>
            <person name="Drew J.C."/>
            <person name="Edwards S.V."/>
            <person name="Faircloth B.C."/>
            <person name="Fujita M.K."/>
            <person name="Greenwold M.J."/>
            <person name="Hoffmann F.G."/>
            <person name="Howard J.M."/>
            <person name="Iguchi T."/>
            <person name="Janes D.E."/>
            <person name="Khan S.Y."/>
            <person name="Kohno S."/>
            <person name="de Koning A.J."/>
            <person name="Lance S.L."/>
            <person name="McCarthy F.M."/>
            <person name="McCormack J.E."/>
            <person name="Merchant M.E."/>
            <person name="Peterson D.G."/>
            <person name="Pollock D.D."/>
            <person name="Pourmand N."/>
            <person name="Raney B.J."/>
            <person name="Roessler K.A."/>
            <person name="Sanford J.R."/>
            <person name="Sawyer R.H."/>
            <person name="Schmidt C.J."/>
            <person name="Triplett E.W."/>
            <person name="Tuberville T.D."/>
            <person name="Venegas-Anaya M."/>
            <person name="Howard J.T."/>
            <person name="Jarvis E.D."/>
            <person name="Guillette L.J.Jr."/>
            <person name="Glenn T.C."/>
            <person name="Green R.E."/>
            <person name="Ray D.A."/>
        </authorList>
    </citation>
    <scope>NUCLEOTIDE SEQUENCE [LARGE SCALE GENOMIC DNA]</scope>
    <source>
        <strain evidence="1">KSC_2009_1</strain>
    </source>
</reference>
<proteinExistence type="predicted"/>
<accession>A0A151NKC8</accession>
<dbReference type="AlphaFoldDB" id="A0A151NKC8"/>
<dbReference type="Proteomes" id="UP000050525">
    <property type="component" value="Unassembled WGS sequence"/>
</dbReference>
<dbReference type="EMBL" id="AKHW03002792">
    <property type="protein sequence ID" value="KYO37254.1"/>
    <property type="molecule type" value="Genomic_DNA"/>
</dbReference>
<protein>
    <submittedName>
        <fullName evidence="1">Uncharacterized protein</fullName>
    </submittedName>
</protein>
<comment type="caution">
    <text evidence="1">The sequence shown here is derived from an EMBL/GenBank/DDBJ whole genome shotgun (WGS) entry which is preliminary data.</text>
</comment>
<gene>
    <name evidence="1" type="ORF">Y1Q_0008948</name>
</gene>
<keyword evidence="2" id="KW-1185">Reference proteome</keyword>
<sequence length="114" mass="12266">MVYQDPEKLQGQKTCNLDQFHVGLFGYLPSGASEGGASGRNLAMTLPVPGCCCCKLGLRSFWGEDGEAPSCLGLLLAAGLFLDLLEDFMGIVKQVSETPILISVLDSMARLHFR</sequence>
<evidence type="ECO:0000313" key="2">
    <source>
        <dbReference type="Proteomes" id="UP000050525"/>
    </source>
</evidence>
<organism evidence="1 2">
    <name type="scientific">Alligator mississippiensis</name>
    <name type="common">American alligator</name>
    <dbReference type="NCBI Taxonomy" id="8496"/>
    <lineage>
        <taxon>Eukaryota</taxon>
        <taxon>Metazoa</taxon>
        <taxon>Chordata</taxon>
        <taxon>Craniata</taxon>
        <taxon>Vertebrata</taxon>
        <taxon>Euteleostomi</taxon>
        <taxon>Archelosauria</taxon>
        <taxon>Archosauria</taxon>
        <taxon>Crocodylia</taxon>
        <taxon>Alligatoridae</taxon>
        <taxon>Alligatorinae</taxon>
        <taxon>Alligator</taxon>
    </lineage>
</organism>
<evidence type="ECO:0000313" key="1">
    <source>
        <dbReference type="EMBL" id="KYO37254.1"/>
    </source>
</evidence>
<name>A0A151NKC8_ALLMI</name>